<sequence length="72" mass="8389">MKELQPHQKRVIKEHSELKLRVDALNTFITSNPTFAELCEGEQGLLKAQFKAMKIYLVALDFRIQLFQRGDL</sequence>
<dbReference type="AlphaFoldDB" id="A0A483J179"/>
<name>A0A483J179_KLEPN</name>
<reference evidence="1" key="1">
    <citation type="submission" date="2019-01" db="EMBL/GenBank/DDBJ databases">
        <authorList>
            <person name="Lista F."/>
            <person name="Anselmo A."/>
        </authorList>
    </citation>
    <scope>NUCLEOTIDE SEQUENCE</scope>
    <source>
        <strain evidence="1">13S</strain>
    </source>
</reference>
<dbReference type="EMBL" id="SDCJ01000016">
    <property type="protein sequence ID" value="TCX36559.1"/>
    <property type="molecule type" value="Genomic_DNA"/>
</dbReference>
<protein>
    <submittedName>
        <fullName evidence="1">Uncharacterized protein</fullName>
    </submittedName>
</protein>
<accession>A0A483J179</accession>
<gene>
    <name evidence="1" type="ORF">ETE75_20030</name>
</gene>
<evidence type="ECO:0000313" key="1">
    <source>
        <dbReference type="EMBL" id="TCX36559.1"/>
    </source>
</evidence>
<comment type="caution">
    <text evidence="1">The sequence shown here is derived from an EMBL/GenBank/DDBJ whole genome shotgun (WGS) entry which is preliminary data.</text>
</comment>
<dbReference type="InterPro" id="IPR054052">
    <property type="entry name" value="Y16Q-like"/>
</dbReference>
<organism evidence="1">
    <name type="scientific">Klebsiella pneumoniae</name>
    <dbReference type="NCBI Taxonomy" id="573"/>
    <lineage>
        <taxon>Bacteria</taxon>
        <taxon>Pseudomonadati</taxon>
        <taxon>Pseudomonadota</taxon>
        <taxon>Gammaproteobacteria</taxon>
        <taxon>Enterobacterales</taxon>
        <taxon>Enterobacteriaceae</taxon>
        <taxon>Klebsiella/Raoultella group</taxon>
        <taxon>Klebsiella</taxon>
        <taxon>Klebsiella pneumoniae complex</taxon>
    </lineage>
</organism>
<dbReference type="Pfam" id="PF21825">
    <property type="entry name" value="crAss001_48"/>
    <property type="match status" value="1"/>
</dbReference>
<proteinExistence type="predicted"/>
<dbReference type="RefSeq" id="WP_048255559.1">
    <property type="nucleotide sequence ID" value="NZ_CABGYJ010000014.1"/>
</dbReference>